<keyword evidence="3" id="KW-1185">Reference proteome</keyword>
<comment type="caution">
    <text evidence="2">The sequence shown here is derived from an EMBL/GenBank/DDBJ whole genome shotgun (WGS) entry which is preliminary data.</text>
</comment>
<sequence length="76" mass="8973">MALSQKEIERVRQNRRDRAPGGAIDQEIERLIEWRENNPEEAARFDRENWHIIDKMQHDPTGTPPGGKPLEDLYHN</sequence>
<dbReference type="Proteomes" id="UP000266273">
    <property type="component" value="Unassembled WGS sequence"/>
</dbReference>
<feature type="region of interest" description="Disordered" evidence="1">
    <location>
        <begin position="55"/>
        <end position="76"/>
    </location>
</feature>
<dbReference type="RefSeq" id="WP_119061030.1">
    <property type="nucleotide sequence ID" value="NZ_QXDF01000001.1"/>
</dbReference>
<feature type="region of interest" description="Disordered" evidence="1">
    <location>
        <begin position="1"/>
        <end position="21"/>
    </location>
</feature>
<evidence type="ECO:0000313" key="3">
    <source>
        <dbReference type="Proteomes" id="UP000266273"/>
    </source>
</evidence>
<evidence type="ECO:0000256" key="1">
    <source>
        <dbReference type="SAM" id="MobiDB-lite"/>
    </source>
</evidence>
<gene>
    <name evidence="2" type="ORF">BXY53_1314</name>
</gene>
<dbReference type="EMBL" id="QXDF01000001">
    <property type="protein sequence ID" value="RIA56212.1"/>
    <property type="molecule type" value="Genomic_DNA"/>
</dbReference>
<dbReference type="AlphaFoldDB" id="A0A397Q533"/>
<feature type="compositionally biased region" description="Basic and acidic residues" evidence="1">
    <location>
        <begin position="1"/>
        <end position="19"/>
    </location>
</feature>
<reference evidence="2 3" key="1">
    <citation type="submission" date="2018-08" db="EMBL/GenBank/DDBJ databases">
        <title>Genomic Encyclopedia of Archaeal and Bacterial Type Strains, Phase II (KMG-II): from individual species to whole genera.</title>
        <authorList>
            <person name="Goeker M."/>
        </authorList>
    </citation>
    <scope>NUCLEOTIDE SEQUENCE [LARGE SCALE GENOMIC DNA]</scope>
    <source>
        <strain evidence="2 3">DSM 5002</strain>
    </source>
</reference>
<name>A0A397Q533_9HYPH</name>
<proteinExistence type="predicted"/>
<organism evidence="2 3">
    <name type="scientific">Dichotomicrobium thermohalophilum</name>
    <dbReference type="NCBI Taxonomy" id="933063"/>
    <lineage>
        <taxon>Bacteria</taxon>
        <taxon>Pseudomonadati</taxon>
        <taxon>Pseudomonadota</taxon>
        <taxon>Alphaproteobacteria</taxon>
        <taxon>Hyphomicrobiales</taxon>
        <taxon>Hyphomicrobiaceae</taxon>
        <taxon>Dichotomicrobium</taxon>
    </lineage>
</organism>
<protein>
    <submittedName>
        <fullName evidence="2">Uncharacterized protein</fullName>
    </submittedName>
</protein>
<accession>A0A397Q533</accession>
<evidence type="ECO:0000313" key="2">
    <source>
        <dbReference type="EMBL" id="RIA56212.1"/>
    </source>
</evidence>
<dbReference type="OrthoDB" id="9813184at2"/>